<evidence type="ECO:0000256" key="4">
    <source>
        <dbReference type="ARBA" id="ARBA00022692"/>
    </source>
</evidence>
<evidence type="ECO:0000256" key="5">
    <source>
        <dbReference type="ARBA" id="ARBA00022989"/>
    </source>
</evidence>
<dbReference type="Pfam" id="PF00482">
    <property type="entry name" value="T2SSF"/>
    <property type="match status" value="2"/>
</dbReference>
<keyword evidence="3" id="KW-1003">Cell membrane</keyword>
<dbReference type="Gene3D" id="1.20.81.30">
    <property type="entry name" value="Type II secretion system (T2SS), domain F"/>
    <property type="match status" value="2"/>
</dbReference>
<dbReference type="RefSeq" id="WP_068810357.1">
    <property type="nucleotide sequence ID" value="NZ_BMIY01000009.1"/>
</dbReference>
<dbReference type="PRINTS" id="PR00812">
    <property type="entry name" value="BCTERIALGSPF"/>
</dbReference>
<keyword evidence="6 7" id="KW-0472">Membrane</keyword>
<evidence type="ECO:0000256" key="7">
    <source>
        <dbReference type="SAM" id="Phobius"/>
    </source>
</evidence>
<evidence type="ECO:0000256" key="2">
    <source>
        <dbReference type="ARBA" id="ARBA00005745"/>
    </source>
</evidence>
<protein>
    <submittedName>
        <fullName evidence="9">Type II secretion system protein F</fullName>
    </submittedName>
</protein>
<evidence type="ECO:0000313" key="10">
    <source>
        <dbReference type="Proteomes" id="UP000627715"/>
    </source>
</evidence>
<name>A0A916VJ10_9GAMM</name>
<accession>A0A916VJ10</accession>
<proteinExistence type="inferred from homology"/>
<dbReference type="InterPro" id="IPR042094">
    <property type="entry name" value="T2SS_GspF_sf"/>
</dbReference>
<feature type="transmembrane region" description="Helical" evidence="7">
    <location>
        <begin position="376"/>
        <end position="396"/>
    </location>
</feature>
<evidence type="ECO:0000313" key="9">
    <source>
        <dbReference type="EMBL" id="GFZ78899.1"/>
    </source>
</evidence>
<dbReference type="InterPro" id="IPR003004">
    <property type="entry name" value="GspF/PilC"/>
</dbReference>
<feature type="transmembrane region" description="Helical" evidence="7">
    <location>
        <begin position="222"/>
        <end position="240"/>
    </location>
</feature>
<dbReference type="InterPro" id="IPR018076">
    <property type="entry name" value="T2SS_GspF_dom"/>
</dbReference>
<evidence type="ECO:0000256" key="3">
    <source>
        <dbReference type="ARBA" id="ARBA00022475"/>
    </source>
</evidence>
<gene>
    <name evidence="9" type="primary">pilC</name>
    <name evidence="9" type="ORF">GCM10011403_22560</name>
</gene>
<evidence type="ECO:0000259" key="8">
    <source>
        <dbReference type="Pfam" id="PF00482"/>
    </source>
</evidence>
<keyword evidence="5 7" id="KW-1133">Transmembrane helix</keyword>
<dbReference type="Proteomes" id="UP000627715">
    <property type="component" value="Unassembled WGS sequence"/>
</dbReference>
<dbReference type="EMBL" id="BMIY01000009">
    <property type="protein sequence ID" value="GFZ78899.1"/>
    <property type="molecule type" value="Genomic_DNA"/>
</dbReference>
<reference evidence="9" key="1">
    <citation type="journal article" date="2014" name="Int. J. Syst. Evol. Microbiol.">
        <title>Complete genome sequence of Corynebacterium casei LMG S-19264T (=DSM 44701T), isolated from a smear-ripened cheese.</title>
        <authorList>
            <consortium name="US DOE Joint Genome Institute (JGI-PGF)"/>
            <person name="Walter F."/>
            <person name="Albersmeier A."/>
            <person name="Kalinowski J."/>
            <person name="Ruckert C."/>
        </authorList>
    </citation>
    <scope>NUCLEOTIDE SEQUENCE</scope>
    <source>
        <strain evidence="9">CGMCC 1.15425</strain>
    </source>
</reference>
<keyword evidence="10" id="KW-1185">Reference proteome</keyword>
<sequence>MTLFYWQTHDSDSGTIEANSLDDARLRLYKSGIAATAIKPQYSKAGMRRTQSPGTSPGAKLPLQQCIRLITNLSTLLSSGIPLSQAIEISLTNRQPKPLETILNHLEPAINRGDTLQSALKSAPFQLPLMAIAIVGAGEASGRLPTCLKQLSTHLSAEQRLRNTTRQALRYPMITLIAMLAVLILMLNWVMPQFASSFAQFGAELPYLTRCMLTFSEFSQQYAVTTAAVVTASMSFFILLSKRSCRWLWFAARLKMLLPFCGQIHRDGIMMRISATMALVLEAGIPLPDALRLAAPTSLNICFEQSLLDLAKQVESGSSLTEAIRLNSHFPVMIAQLIHIGEESGQLEGMFARANQLYKQRHQSGVQTLTSLLEPALMTLLCAMAGLMMLAVYLPIFQLGSVI</sequence>
<comment type="caution">
    <text evidence="9">The sequence shown here is derived from an EMBL/GenBank/DDBJ whole genome shotgun (WGS) entry which is preliminary data.</text>
</comment>
<feature type="domain" description="Type II secretion system protein GspF" evidence="8">
    <location>
        <begin position="70"/>
        <end position="192"/>
    </location>
</feature>
<feature type="domain" description="Type II secretion system protein GspF" evidence="8">
    <location>
        <begin position="275"/>
        <end position="395"/>
    </location>
</feature>
<evidence type="ECO:0000256" key="1">
    <source>
        <dbReference type="ARBA" id="ARBA00004651"/>
    </source>
</evidence>
<organism evidence="9 10">
    <name type="scientific">Pseudohongiella nitratireducens</name>
    <dbReference type="NCBI Taxonomy" id="1768907"/>
    <lineage>
        <taxon>Bacteria</taxon>
        <taxon>Pseudomonadati</taxon>
        <taxon>Pseudomonadota</taxon>
        <taxon>Gammaproteobacteria</taxon>
        <taxon>Pseudomonadales</taxon>
        <taxon>Pseudohongiellaceae</taxon>
        <taxon>Pseudohongiella</taxon>
    </lineage>
</organism>
<keyword evidence="4 7" id="KW-0812">Transmembrane</keyword>
<evidence type="ECO:0000256" key="6">
    <source>
        <dbReference type="ARBA" id="ARBA00023136"/>
    </source>
</evidence>
<comment type="subcellular location">
    <subcellularLocation>
        <location evidence="1">Cell membrane</location>
        <topology evidence="1">Multi-pass membrane protein</topology>
    </subcellularLocation>
</comment>
<dbReference type="AlphaFoldDB" id="A0A916VJ10"/>
<dbReference type="OrthoDB" id="9805682at2"/>
<feature type="transmembrane region" description="Helical" evidence="7">
    <location>
        <begin position="169"/>
        <end position="191"/>
    </location>
</feature>
<reference evidence="9" key="2">
    <citation type="submission" date="2020-09" db="EMBL/GenBank/DDBJ databases">
        <authorList>
            <person name="Sun Q."/>
            <person name="Zhou Y."/>
        </authorList>
    </citation>
    <scope>NUCLEOTIDE SEQUENCE</scope>
    <source>
        <strain evidence="9">CGMCC 1.15425</strain>
    </source>
</reference>
<comment type="similarity">
    <text evidence="2">Belongs to the GSP F family.</text>
</comment>
<dbReference type="PANTHER" id="PTHR30012:SF0">
    <property type="entry name" value="TYPE II SECRETION SYSTEM PROTEIN F-RELATED"/>
    <property type="match status" value="1"/>
</dbReference>
<dbReference type="PANTHER" id="PTHR30012">
    <property type="entry name" value="GENERAL SECRETION PATHWAY PROTEIN"/>
    <property type="match status" value="1"/>
</dbReference>
<dbReference type="GO" id="GO:0005886">
    <property type="term" value="C:plasma membrane"/>
    <property type="evidence" value="ECO:0007669"/>
    <property type="project" value="UniProtKB-SubCell"/>
</dbReference>